<evidence type="ECO:0000313" key="2">
    <source>
        <dbReference type="Proteomes" id="UP001231189"/>
    </source>
</evidence>
<proteinExistence type="predicted"/>
<dbReference type="AlphaFoldDB" id="A0AAD8VMI3"/>
<name>A0AAD8VMI3_LOLMU</name>
<keyword evidence="2" id="KW-1185">Reference proteome</keyword>
<reference evidence="1" key="1">
    <citation type="submission" date="2023-07" db="EMBL/GenBank/DDBJ databases">
        <title>A chromosome-level genome assembly of Lolium multiflorum.</title>
        <authorList>
            <person name="Chen Y."/>
            <person name="Copetti D."/>
            <person name="Kolliker R."/>
            <person name="Studer B."/>
        </authorList>
    </citation>
    <scope>NUCLEOTIDE SEQUENCE</scope>
    <source>
        <strain evidence="1">02402/16</strain>
        <tissue evidence="1">Leaf</tissue>
    </source>
</reference>
<evidence type="ECO:0000313" key="1">
    <source>
        <dbReference type="EMBL" id="KAK1612139.1"/>
    </source>
</evidence>
<accession>A0AAD8VMI3</accession>
<sequence length="172" mass="18400">MAWLATSMTAGVELDFAIADDVLRKGTIKFVLHLAPLDDCLHPDAPLDEALLLDHAPETEVACTAGFIIDAGDSAWKNTRDRGSPRGNEWMEMNQGSIACGTLEPSATSGGVLIFVEDVAELLLCAVVSGEEDDDALLLSFNAKRYGGLGWLPTWAGLATWVATGLRWPARS</sequence>
<dbReference type="Proteomes" id="UP001231189">
    <property type="component" value="Unassembled WGS sequence"/>
</dbReference>
<comment type="caution">
    <text evidence="1">The sequence shown here is derived from an EMBL/GenBank/DDBJ whole genome shotgun (WGS) entry which is preliminary data.</text>
</comment>
<organism evidence="1 2">
    <name type="scientific">Lolium multiflorum</name>
    <name type="common">Italian ryegrass</name>
    <name type="synonym">Lolium perenne subsp. multiflorum</name>
    <dbReference type="NCBI Taxonomy" id="4521"/>
    <lineage>
        <taxon>Eukaryota</taxon>
        <taxon>Viridiplantae</taxon>
        <taxon>Streptophyta</taxon>
        <taxon>Embryophyta</taxon>
        <taxon>Tracheophyta</taxon>
        <taxon>Spermatophyta</taxon>
        <taxon>Magnoliopsida</taxon>
        <taxon>Liliopsida</taxon>
        <taxon>Poales</taxon>
        <taxon>Poaceae</taxon>
        <taxon>BOP clade</taxon>
        <taxon>Pooideae</taxon>
        <taxon>Poodae</taxon>
        <taxon>Poeae</taxon>
        <taxon>Poeae Chloroplast Group 2 (Poeae type)</taxon>
        <taxon>Loliodinae</taxon>
        <taxon>Loliinae</taxon>
        <taxon>Lolium</taxon>
    </lineage>
</organism>
<gene>
    <name evidence="1" type="ORF">QYE76_035812</name>
</gene>
<protein>
    <submittedName>
        <fullName evidence="1">Uncharacterized protein</fullName>
    </submittedName>
</protein>
<dbReference type="EMBL" id="JAUUTY010000007">
    <property type="protein sequence ID" value="KAK1612139.1"/>
    <property type="molecule type" value="Genomic_DNA"/>
</dbReference>